<dbReference type="GO" id="GO:0018114">
    <property type="term" value="F:threonine racemase activity"/>
    <property type="evidence" value="ECO:0007669"/>
    <property type="project" value="TreeGrafter"/>
</dbReference>
<dbReference type="RefSeq" id="WP_126827352.1">
    <property type="nucleotide sequence ID" value="NZ_PIQG01000002.1"/>
</dbReference>
<dbReference type="InterPro" id="IPR001926">
    <property type="entry name" value="TrpB-like_PALP"/>
</dbReference>
<dbReference type="SUPFAM" id="SSF53686">
    <property type="entry name" value="Tryptophan synthase beta subunit-like PLP-dependent enzymes"/>
    <property type="match status" value="1"/>
</dbReference>
<feature type="domain" description="Tryptophan synthase beta chain-like PALP" evidence="3">
    <location>
        <begin position="26"/>
        <end position="307"/>
    </location>
</feature>
<dbReference type="PANTHER" id="PTHR43050">
    <property type="entry name" value="SERINE / THREONINE RACEMASE FAMILY MEMBER"/>
    <property type="match status" value="1"/>
</dbReference>
<dbReference type="InterPro" id="IPR036052">
    <property type="entry name" value="TrpB-like_PALP_sf"/>
</dbReference>
<accession>A0A432ZL30</accession>
<dbReference type="GO" id="GO:0030170">
    <property type="term" value="F:pyridoxal phosphate binding"/>
    <property type="evidence" value="ECO:0007669"/>
    <property type="project" value="TreeGrafter"/>
</dbReference>
<evidence type="ECO:0000256" key="1">
    <source>
        <dbReference type="ARBA" id="ARBA00001933"/>
    </source>
</evidence>
<dbReference type="GO" id="GO:0003941">
    <property type="term" value="F:L-serine ammonia-lyase activity"/>
    <property type="evidence" value="ECO:0007669"/>
    <property type="project" value="TreeGrafter"/>
</dbReference>
<protein>
    <submittedName>
        <fullName evidence="4">Serine/threonine dehydratase</fullName>
    </submittedName>
</protein>
<dbReference type="OrthoDB" id="9811476at2"/>
<dbReference type="CDD" id="cd01562">
    <property type="entry name" value="Thr-dehyd"/>
    <property type="match status" value="1"/>
</dbReference>
<organism evidence="4 5">
    <name type="scientific">Pseudidiomarina taiwanensis</name>
    <dbReference type="NCBI Taxonomy" id="337250"/>
    <lineage>
        <taxon>Bacteria</taxon>
        <taxon>Pseudomonadati</taxon>
        <taxon>Pseudomonadota</taxon>
        <taxon>Gammaproteobacteria</taxon>
        <taxon>Alteromonadales</taxon>
        <taxon>Idiomarinaceae</taxon>
        <taxon>Pseudidiomarina</taxon>
    </lineage>
</organism>
<comment type="cofactor">
    <cofactor evidence="1">
        <name>pyridoxal 5'-phosphate</name>
        <dbReference type="ChEBI" id="CHEBI:597326"/>
    </cofactor>
</comment>
<dbReference type="AlphaFoldDB" id="A0A432ZL30"/>
<dbReference type="GO" id="GO:0005524">
    <property type="term" value="F:ATP binding"/>
    <property type="evidence" value="ECO:0007669"/>
    <property type="project" value="TreeGrafter"/>
</dbReference>
<dbReference type="GO" id="GO:0030378">
    <property type="term" value="F:serine racemase activity"/>
    <property type="evidence" value="ECO:0007669"/>
    <property type="project" value="TreeGrafter"/>
</dbReference>
<comment type="caution">
    <text evidence="4">The sequence shown here is derived from an EMBL/GenBank/DDBJ whole genome shotgun (WGS) entry which is preliminary data.</text>
</comment>
<proteinExistence type="predicted"/>
<evidence type="ECO:0000313" key="4">
    <source>
        <dbReference type="EMBL" id="RUO78691.1"/>
    </source>
</evidence>
<reference evidence="4 5" key="1">
    <citation type="journal article" date="2011" name="Front. Microbiol.">
        <title>Genomic signatures of strain selection and enhancement in Bacillus atrophaeus var. globigii, a historical biowarfare simulant.</title>
        <authorList>
            <person name="Gibbons H.S."/>
            <person name="Broomall S.M."/>
            <person name="McNew L.A."/>
            <person name="Daligault H."/>
            <person name="Chapman C."/>
            <person name="Bruce D."/>
            <person name="Karavis M."/>
            <person name="Krepps M."/>
            <person name="McGregor P.A."/>
            <person name="Hong C."/>
            <person name="Park K.H."/>
            <person name="Akmal A."/>
            <person name="Feldman A."/>
            <person name="Lin J.S."/>
            <person name="Chang W.E."/>
            <person name="Higgs B.W."/>
            <person name="Demirev P."/>
            <person name="Lindquist J."/>
            <person name="Liem A."/>
            <person name="Fochler E."/>
            <person name="Read T.D."/>
            <person name="Tapia R."/>
            <person name="Johnson S."/>
            <person name="Bishop-Lilly K.A."/>
            <person name="Detter C."/>
            <person name="Han C."/>
            <person name="Sozhamannan S."/>
            <person name="Rosenzweig C.N."/>
            <person name="Skowronski E.W."/>
        </authorList>
    </citation>
    <scope>NUCLEOTIDE SEQUENCE [LARGE SCALE GENOMIC DNA]</scope>
    <source>
        <strain evidence="4 5">PIT1</strain>
    </source>
</reference>
<gene>
    <name evidence="4" type="ORF">CWI83_06640</name>
</gene>
<dbReference type="Pfam" id="PF00291">
    <property type="entry name" value="PALP"/>
    <property type="match status" value="1"/>
</dbReference>
<dbReference type="EMBL" id="PIQG01000002">
    <property type="protein sequence ID" value="RUO78691.1"/>
    <property type="molecule type" value="Genomic_DNA"/>
</dbReference>
<dbReference type="Proteomes" id="UP000288279">
    <property type="component" value="Unassembled WGS sequence"/>
</dbReference>
<name>A0A432ZL30_9GAMM</name>
<evidence type="ECO:0000313" key="5">
    <source>
        <dbReference type="Proteomes" id="UP000288279"/>
    </source>
</evidence>
<dbReference type="GO" id="GO:0000287">
    <property type="term" value="F:magnesium ion binding"/>
    <property type="evidence" value="ECO:0007669"/>
    <property type="project" value="TreeGrafter"/>
</dbReference>
<keyword evidence="2" id="KW-0663">Pyridoxal phosphate</keyword>
<evidence type="ECO:0000256" key="2">
    <source>
        <dbReference type="ARBA" id="ARBA00022898"/>
    </source>
</evidence>
<keyword evidence="5" id="KW-1185">Reference proteome</keyword>
<dbReference type="PANTHER" id="PTHR43050:SF1">
    <property type="entry name" value="SERINE RACEMASE"/>
    <property type="match status" value="1"/>
</dbReference>
<dbReference type="Gene3D" id="3.40.50.1100">
    <property type="match status" value="2"/>
</dbReference>
<sequence length="315" mass="32804">MANTAPDRTLAEHFDQIQGAHERIAPYIVHTPVHQSQALNEQLGAEVYLKCEHLQTTGAFKYRGATHALLQLSEAQRAAGVYTVSSGNHGAALAAIGAKLGVSVKIGVSHSASPVKLANMQKYQPQIEMIDPGMAAREAFVAAQAQGHFVPPYNHLDIVYGQGTAALELCSEITNLDILVAPLGGGGLLSGTALVAKSFGLPVIGVEPELAADGIASLEQGHIVPAFPPTSICDGLLTSLGSVTFPLLQRYVDGVVTVTDAEASTAQALLEQTTTMQVEPSASVTLAAVKRYPELFKGLNVGVILSGGNIARPAS</sequence>
<evidence type="ECO:0000259" key="3">
    <source>
        <dbReference type="Pfam" id="PF00291"/>
    </source>
</evidence>
<dbReference type="GO" id="GO:0070179">
    <property type="term" value="P:D-serine biosynthetic process"/>
    <property type="evidence" value="ECO:0007669"/>
    <property type="project" value="TreeGrafter"/>
</dbReference>